<reference evidence="5 6" key="1">
    <citation type="submission" date="2014-06" db="EMBL/GenBank/DDBJ databases">
        <authorList>
            <consortium name="DOE Joint Genome Institute"/>
            <person name="Kuo A."/>
            <person name="Kohler A."/>
            <person name="Nagy L.G."/>
            <person name="Floudas D."/>
            <person name="Copeland A."/>
            <person name="Barry K.W."/>
            <person name="Cichocki N."/>
            <person name="Veneault-Fourrey C."/>
            <person name="LaButti K."/>
            <person name="Lindquist E.A."/>
            <person name="Lipzen A."/>
            <person name="Lundell T."/>
            <person name="Morin E."/>
            <person name="Murat C."/>
            <person name="Sun H."/>
            <person name="Tunlid A."/>
            <person name="Henrissat B."/>
            <person name="Grigoriev I.V."/>
            <person name="Hibbett D.S."/>
            <person name="Martin F."/>
            <person name="Nordberg H.P."/>
            <person name="Cantor M.N."/>
            <person name="Hua S.X."/>
        </authorList>
    </citation>
    <scope>NUCLEOTIDE SEQUENCE [LARGE SCALE GENOMIC DNA]</scope>
    <source>
        <strain evidence="5 6">ATCC 200175</strain>
    </source>
</reference>
<reference evidence="6" key="2">
    <citation type="submission" date="2015-01" db="EMBL/GenBank/DDBJ databases">
        <title>Evolutionary Origins and Diversification of the Mycorrhizal Mutualists.</title>
        <authorList>
            <consortium name="DOE Joint Genome Institute"/>
            <consortium name="Mycorrhizal Genomics Consortium"/>
            <person name="Kohler A."/>
            <person name="Kuo A."/>
            <person name="Nagy L.G."/>
            <person name="Floudas D."/>
            <person name="Copeland A."/>
            <person name="Barry K.W."/>
            <person name="Cichocki N."/>
            <person name="Veneault-Fourrey C."/>
            <person name="LaButti K."/>
            <person name="Lindquist E.A."/>
            <person name="Lipzen A."/>
            <person name="Lundell T."/>
            <person name="Morin E."/>
            <person name="Murat C."/>
            <person name="Riley R."/>
            <person name="Ohm R."/>
            <person name="Sun H."/>
            <person name="Tunlid A."/>
            <person name="Henrissat B."/>
            <person name="Grigoriev I.V."/>
            <person name="Hibbett D.S."/>
            <person name="Martin F."/>
        </authorList>
    </citation>
    <scope>NUCLEOTIDE SEQUENCE [LARGE SCALE GENOMIC DNA]</scope>
    <source>
        <strain evidence="6">ATCC 200175</strain>
    </source>
</reference>
<dbReference type="PANTHER" id="PTHR44329:SF298">
    <property type="entry name" value="MIXED LINEAGE KINASE DOMAIN-LIKE PROTEIN"/>
    <property type="match status" value="1"/>
</dbReference>
<dbReference type="SUPFAM" id="SSF56112">
    <property type="entry name" value="Protein kinase-like (PK-like)"/>
    <property type="match status" value="1"/>
</dbReference>
<evidence type="ECO:0000313" key="5">
    <source>
        <dbReference type="EMBL" id="KIJ13862.1"/>
    </source>
</evidence>
<feature type="domain" description="Protein kinase" evidence="4">
    <location>
        <begin position="1"/>
        <end position="228"/>
    </location>
</feature>
<dbReference type="Gene3D" id="1.10.510.10">
    <property type="entry name" value="Transferase(Phosphotransferase) domain 1"/>
    <property type="match status" value="1"/>
</dbReference>
<dbReference type="InterPro" id="IPR011009">
    <property type="entry name" value="Kinase-like_dom_sf"/>
</dbReference>
<feature type="compositionally biased region" description="Basic and acidic residues" evidence="3">
    <location>
        <begin position="293"/>
        <end position="312"/>
    </location>
</feature>
<evidence type="ECO:0000256" key="1">
    <source>
        <dbReference type="ARBA" id="ARBA00022741"/>
    </source>
</evidence>
<dbReference type="PANTHER" id="PTHR44329">
    <property type="entry name" value="SERINE/THREONINE-PROTEIN KINASE TNNI3K-RELATED"/>
    <property type="match status" value="1"/>
</dbReference>
<evidence type="ECO:0000256" key="2">
    <source>
        <dbReference type="ARBA" id="ARBA00022840"/>
    </source>
</evidence>
<keyword evidence="1" id="KW-0547">Nucleotide-binding</keyword>
<evidence type="ECO:0000313" key="6">
    <source>
        <dbReference type="Proteomes" id="UP000053647"/>
    </source>
</evidence>
<dbReference type="Proteomes" id="UP000053647">
    <property type="component" value="Unassembled WGS sequence"/>
</dbReference>
<organism evidence="5 6">
    <name type="scientific">Paxillus involutus ATCC 200175</name>
    <dbReference type="NCBI Taxonomy" id="664439"/>
    <lineage>
        <taxon>Eukaryota</taxon>
        <taxon>Fungi</taxon>
        <taxon>Dikarya</taxon>
        <taxon>Basidiomycota</taxon>
        <taxon>Agaricomycotina</taxon>
        <taxon>Agaricomycetes</taxon>
        <taxon>Agaricomycetidae</taxon>
        <taxon>Boletales</taxon>
        <taxon>Paxilineae</taxon>
        <taxon>Paxillaceae</taxon>
        <taxon>Paxillus</taxon>
    </lineage>
</organism>
<dbReference type="HOGENOM" id="CLU_000288_7_18_1"/>
<dbReference type="InterPro" id="IPR001245">
    <property type="entry name" value="Ser-Thr/Tyr_kinase_cat_dom"/>
</dbReference>
<dbReference type="Pfam" id="PF07714">
    <property type="entry name" value="PK_Tyr_Ser-Thr"/>
    <property type="match status" value="1"/>
</dbReference>
<feature type="region of interest" description="Disordered" evidence="3">
    <location>
        <begin position="245"/>
        <end position="339"/>
    </location>
</feature>
<protein>
    <recommendedName>
        <fullName evidence="4">Protein kinase domain-containing protein</fullName>
    </recommendedName>
</protein>
<dbReference type="PROSITE" id="PS50011">
    <property type="entry name" value="PROTEIN_KINASE_DOM"/>
    <property type="match status" value="1"/>
</dbReference>
<sequence>MSIWTSLDHINILPLLGTTMGFGRLPAMVSPWLENGALTSYLERRGDILTTMEKFALLGDVAAGLQYLHSQSVVHGDLSGPNVLIDDNGRACICDFSLSTLLTELGGSTLETSVPRAGTLRWTAPELLELEVPEDEKNPPRSVPTPKSDVYSFGRIMLQILTGKIPYYYYTREPQVIHAMSQGRTPRTPSEDLVTDHQWAFMQRCWAPINTERPSGEEIVEFARHELVVTTASEFNDIEGKDVEEKAEDELPPAPGGPGDTHTGTHPRGPKDEGKDVEEKDEGEHPPTPGSPEDTHRDTHSQGPKDDEGKNVEEDELPSESSWLRNILEVSLPPRSRVN</sequence>
<dbReference type="AlphaFoldDB" id="A0A0C9U2Q3"/>
<dbReference type="InterPro" id="IPR051681">
    <property type="entry name" value="Ser/Thr_Kinases-Pseudokinases"/>
</dbReference>
<feature type="compositionally biased region" description="Basic and acidic residues" evidence="3">
    <location>
        <begin position="269"/>
        <end position="285"/>
    </location>
</feature>
<name>A0A0C9U2Q3_PAXIN</name>
<dbReference type="GO" id="GO:0005524">
    <property type="term" value="F:ATP binding"/>
    <property type="evidence" value="ECO:0007669"/>
    <property type="project" value="UniProtKB-KW"/>
</dbReference>
<evidence type="ECO:0000256" key="3">
    <source>
        <dbReference type="SAM" id="MobiDB-lite"/>
    </source>
</evidence>
<dbReference type="GO" id="GO:0004674">
    <property type="term" value="F:protein serine/threonine kinase activity"/>
    <property type="evidence" value="ECO:0007669"/>
    <property type="project" value="TreeGrafter"/>
</dbReference>
<keyword evidence="6" id="KW-1185">Reference proteome</keyword>
<accession>A0A0C9U2Q3</accession>
<proteinExistence type="predicted"/>
<gene>
    <name evidence="5" type="ORF">PAXINDRAFT_116831</name>
</gene>
<dbReference type="EMBL" id="KN819348">
    <property type="protein sequence ID" value="KIJ13862.1"/>
    <property type="molecule type" value="Genomic_DNA"/>
</dbReference>
<keyword evidence="2" id="KW-0067">ATP-binding</keyword>
<evidence type="ECO:0000259" key="4">
    <source>
        <dbReference type="PROSITE" id="PS50011"/>
    </source>
</evidence>
<dbReference type="OrthoDB" id="4062651at2759"/>
<dbReference type="InterPro" id="IPR000719">
    <property type="entry name" value="Prot_kinase_dom"/>
</dbReference>